<dbReference type="PANTHER" id="PTHR37417">
    <property type="entry name" value="67 KDA MYOSIN-CROSS-REACTIVE ANTIGEN FAMILY PROTEIN (AFU_ORTHOLOGUE AFUA_5G09970)"/>
    <property type="match status" value="1"/>
</dbReference>
<dbReference type="Proteomes" id="UP001223501">
    <property type="component" value="Chromosome"/>
</dbReference>
<dbReference type="RefSeq" id="WP_284583408.1">
    <property type="nucleotide sequence ID" value="NZ_CP106831.1"/>
</dbReference>
<dbReference type="Pfam" id="PF06100">
    <property type="entry name" value="MCRA"/>
    <property type="match status" value="1"/>
</dbReference>
<dbReference type="Gene3D" id="3.30.9.80">
    <property type="match status" value="1"/>
</dbReference>
<sequence>MKEYESKMLQLIEQYSGNKPGSGALMTFKDSSWRMSIVVAAQPHFKAQGDDTTILWGYGLYPDAIGDFIKKPMIDCTGEEILTELIHHLHFEKYEQEIKDSVINVIPCMMPYIDALFQPRAKADRPAVVPEGSTNLALISQFVEIPEDMVFTEEYSVRAARTAVYTLLNLDKKVTPVTEYWKRPDVLAKAIHTSYRS</sequence>
<dbReference type="EMBL" id="CP106831">
    <property type="protein sequence ID" value="WIH97156.1"/>
    <property type="molecule type" value="Genomic_DNA"/>
</dbReference>
<dbReference type="PANTHER" id="PTHR37417:SF2">
    <property type="entry name" value="67 KDA MYOSIN-CROSS-REACTIVE ANTIGEN FAMILY PROTEIN (AFU_ORTHOLOGUE AFUA_5G09970)"/>
    <property type="match status" value="1"/>
</dbReference>
<keyword evidence="1" id="KW-0456">Lyase</keyword>
<proteinExistence type="predicted"/>
<dbReference type="InterPro" id="IPR010354">
    <property type="entry name" value="Oleate_hydratase"/>
</dbReference>
<reference evidence="1 2" key="1">
    <citation type="submission" date="2022-09" db="EMBL/GenBank/DDBJ databases">
        <title>Whole genome sequencing analysis of tet(X)-positive Empedobacter falsenii YWS9-3.</title>
        <authorList>
            <person name="Chen C."/>
            <person name="Lv Y.-L."/>
        </authorList>
    </citation>
    <scope>NUCLEOTIDE SEQUENCE [LARGE SCALE GENOMIC DNA]</scope>
    <source>
        <strain evidence="1 2">YWS9-3_T</strain>
    </source>
</reference>
<dbReference type="EC" id="4.2.1.53" evidence="1"/>
<dbReference type="InterPro" id="IPR036188">
    <property type="entry name" value="FAD/NAD-bd_sf"/>
</dbReference>
<keyword evidence="2" id="KW-1185">Reference proteome</keyword>
<dbReference type="Gene3D" id="3.50.50.60">
    <property type="entry name" value="FAD/NAD(P)-binding domain"/>
    <property type="match status" value="1"/>
</dbReference>
<dbReference type="GO" id="GO:0050151">
    <property type="term" value="F:oleate hydratase activity"/>
    <property type="evidence" value="ECO:0007669"/>
    <property type="project" value="UniProtKB-EC"/>
</dbReference>
<name>A0ABY8V645_9FLAO</name>
<protein>
    <submittedName>
        <fullName evidence="1">Oleate hydratase</fullName>
        <ecNumber evidence="1">4.2.1.53</ecNumber>
    </submittedName>
</protein>
<evidence type="ECO:0000313" key="1">
    <source>
        <dbReference type="EMBL" id="WIH97156.1"/>
    </source>
</evidence>
<accession>A0ABY8V645</accession>
<gene>
    <name evidence="1" type="ORF">OBA43_13095</name>
</gene>
<evidence type="ECO:0000313" key="2">
    <source>
        <dbReference type="Proteomes" id="UP001223501"/>
    </source>
</evidence>
<organism evidence="1 2">
    <name type="scientific">Empedobacter falsenii</name>
    <dbReference type="NCBI Taxonomy" id="343874"/>
    <lineage>
        <taxon>Bacteria</taxon>
        <taxon>Pseudomonadati</taxon>
        <taxon>Bacteroidota</taxon>
        <taxon>Flavobacteriia</taxon>
        <taxon>Flavobacteriales</taxon>
        <taxon>Weeksellaceae</taxon>
        <taxon>Empedobacter</taxon>
    </lineage>
</organism>